<sequence length="293" mass="33400">MVFHVAIFWIVFAFGLIGNSLVIFIISKKQRTSTDHLMLNLAVADLMYGAMLTCLRLLPELPPLFWSCPLSSTLNDTAGLAFVESIFTMLILSVERYFAVCRPYSFKKCFSKRNVKLMVLLSWFLSLLIIVPVNSVQQCFLLSRINSKLHSVVLLVFSMVTLVFLVILSTKIYVSLWCKQTAIQPTAFREIEERKKKKKVTLCVLAVTLTYILCSLPLVILYALIVFSVTLGVDLSLVYDFYEIPVLLTLVNSALDPYLFCFQSKEMTKLLKKLFLCKKEDQAPQHALEQQLP</sequence>
<evidence type="ECO:0000256" key="5">
    <source>
        <dbReference type="ARBA" id="ARBA00023040"/>
    </source>
</evidence>
<evidence type="ECO:0000256" key="9">
    <source>
        <dbReference type="SAM" id="Phobius"/>
    </source>
</evidence>
<keyword evidence="7" id="KW-0675">Receptor</keyword>
<dbReference type="GO" id="GO:0005886">
    <property type="term" value="C:plasma membrane"/>
    <property type="evidence" value="ECO:0007669"/>
    <property type="project" value="UniProtKB-SubCell"/>
</dbReference>
<organism evidence="11 12">
    <name type="scientific">Exaiptasia diaphana</name>
    <name type="common">Tropical sea anemone</name>
    <name type="synonym">Aiptasia pulchella</name>
    <dbReference type="NCBI Taxonomy" id="2652724"/>
    <lineage>
        <taxon>Eukaryota</taxon>
        <taxon>Metazoa</taxon>
        <taxon>Cnidaria</taxon>
        <taxon>Anthozoa</taxon>
        <taxon>Hexacorallia</taxon>
        <taxon>Actiniaria</taxon>
        <taxon>Aiptasiidae</taxon>
        <taxon>Exaiptasia</taxon>
    </lineage>
</organism>
<dbReference type="Proteomes" id="UP000887567">
    <property type="component" value="Unplaced"/>
</dbReference>
<accession>A0A913YEY9</accession>
<feature type="transmembrane region" description="Helical" evidence="9">
    <location>
        <begin position="153"/>
        <end position="178"/>
    </location>
</feature>
<keyword evidence="8" id="KW-0807">Transducer</keyword>
<feature type="transmembrane region" description="Helical" evidence="9">
    <location>
        <begin position="244"/>
        <end position="262"/>
    </location>
</feature>
<dbReference type="EnsemblMetazoa" id="XM_028658099.1">
    <property type="protein sequence ID" value="XP_028513900.1"/>
    <property type="gene ID" value="LOC114574731"/>
</dbReference>
<feature type="transmembrane region" description="Helical" evidence="9">
    <location>
        <begin position="115"/>
        <end position="133"/>
    </location>
</feature>
<dbReference type="InterPro" id="IPR000276">
    <property type="entry name" value="GPCR_Rhodpsn"/>
</dbReference>
<evidence type="ECO:0000313" key="11">
    <source>
        <dbReference type="EnsemblMetazoa" id="XP_028513900.1"/>
    </source>
</evidence>
<keyword evidence="2" id="KW-1003">Cell membrane</keyword>
<dbReference type="CDD" id="cd00637">
    <property type="entry name" value="7tm_classA_rhodopsin-like"/>
    <property type="match status" value="1"/>
</dbReference>
<dbReference type="PROSITE" id="PS50262">
    <property type="entry name" value="G_PROTEIN_RECEP_F1_2"/>
    <property type="match status" value="1"/>
</dbReference>
<dbReference type="KEGG" id="epa:114574731"/>
<dbReference type="InterPro" id="IPR017452">
    <property type="entry name" value="GPCR_Rhodpsn_7TM"/>
</dbReference>
<dbReference type="RefSeq" id="XP_028513900.1">
    <property type="nucleotide sequence ID" value="XM_028658099.1"/>
</dbReference>
<dbReference type="OMA" id="LCLPFHT"/>
<feature type="transmembrane region" description="Helical" evidence="9">
    <location>
        <begin position="6"/>
        <end position="26"/>
    </location>
</feature>
<dbReference type="GeneID" id="114574731"/>
<dbReference type="GO" id="GO:0007218">
    <property type="term" value="P:neuropeptide signaling pathway"/>
    <property type="evidence" value="ECO:0007669"/>
    <property type="project" value="TreeGrafter"/>
</dbReference>
<feature type="transmembrane region" description="Helical" evidence="9">
    <location>
        <begin position="38"/>
        <end position="58"/>
    </location>
</feature>
<evidence type="ECO:0000256" key="1">
    <source>
        <dbReference type="ARBA" id="ARBA00004651"/>
    </source>
</evidence>
<protein>
    <recommendedName>
        <fullName evidence="10">G-protein coupled receptors family 1 profile domain-containing protein</fullName>
    </recommendedName>
</protein>
<dbReference type="OrthoDB" id="5981253at2759"/>
<proteinExistence type="predicted"/>
<dbReference type="AlphaFoldDB" id="A0A913YEY9"/>
<evidence type="ECO:0000256" key="7">
    <source>
        <dbReference type="ARBA" id="ARBA00023170"/>
    </source>
</evidence>
<evidence type="ECO:0000259" key="10">
    <source>
        <dbReference type="PROSITE" id="PS50262"/>
    </source>
</evidence>
<dbReference type="SUPFAM" id="SSF81321">
    <property type="entry name" value="Family A G protein-coupled receptor-like"/>
    <property type="match status" value="1"/>
</dbReference>
<feature type="domain" description="G-protein coupled receptors family 1 profile" evidence="10">
    <location>
        <begin position="18"/>
        <end position="260"/>
    </location>
</feature>
<name>A0A913YEY9_EXADI</name>
<keyword evidence="4 9" id="KW-1133">Transmembrane helix</keyword>
<dbReference type="Pfam" id="PF00001">
    <property type="entry name" value="7tm_1"/>
    <property type="match status" value="1"/>
</dbReference>
<feature type="transmembrane region" description="Helical" evidence="9">
    <location>
        <begin position="199"/>
        <end position="224"/>
    </location>
</feature>
<evidence type="ECO:0000313" key="12">
    <source>
        <dbReference type="Proteomes" id="UP000887567"/>
    </source>
</evidence>
<evidence type="ECO:0000256" key="4">
    <source>
        <dbReference type="ARBA" id="ARBA00022989"/>
    </source>
</evidence>
<keyword evidence="6 9" id="KW-0472">Membrane</keyword>
<dbReference type="PRINTS" id="PR00237">
    <property type="entry name" value="GPCRRHODOPSN"/>
</dbReference>
<evidence type="ECO:0000256" key="8">
    <source>
        <dbReference type="ARBA" id="ARBA00023224"/>
    </source>
</evidence>
<feature type="transmembrane region" description="Helical" evidence="9">
    <location>
        <begin position="78"/>
        <end position="94"/>
    </location>
</feature>
<evidence type="ECO:0000256" key="6">
    <source>
        <dbReference type="ARBA" id="ARBA00023136"/>
    </source>
</evidence>
<comment type="subcellular location">
    <subcellularLocation>
        <location evidence="1">Cell membrane</location>
        <topology evidence="1">Multi-pass membrane protein</topology>
    </subcellularLocation>
</comment>
<dbReference type="PANTHER" id="PTHR24230">
    <property type="entry name" value="G-PROTEIN COUPLED RECEPTOR"/>
    <property type="match status" value="1"/>
</dbReference>
<evidence type="ECO:0000256" key="3">
    <source>
        <dbReference type="ARBA" id="ARBA00022692"/>
    </source>
</evidence>
<dbReference type="GO" id="GO:0008528">
    <property type="term" value="F:G protein-coupled peptide receptor activity"/>
    <property type="evidence" value="ECO:0007669"/>
    <property type="project" value="TreeGrafter"/>
</dbReference>
<keyword evidence="12" id="KW-1185">Reference proteome</keyword>
<keyword evidence="5" id="KW-0297">G-protein coupled receptor</keyword>
<reference evidence="11" key="1">
    <citation type="submission" date="2022-11" db="UniProtKB">
        <authorList>
            <consortium name="EnsemblMetazoa"/>
        </authorList>
    </citation>
    <scope>IDENTIFICATION</scope>
</reference>
<keyword evidence="3 9" id="KW-0812">Transmembrane</keyword>
<dbReference type="Gene3D" id="1.20.1070.10">
    <property type="entry name" value="Rhodopsin 7-helix transmembrane proteins"/>
    <property type="match status" value="1"/>
</dbReference>
<evidence type="ECO:0000256" key="2">
    <source>
        <dbReference type="ARBA" id="ARBA00022475"/>
    </source>
</evidence>